<feature type="region of interest" description="Disordered" evidence="13">
    <location>
        <begin position="580"/>
        <end position="619"/>
    </location>
</feature>
<keyword evidence="5" id="KW-0808">Transferase</keyword>
<dbReference type="PANTHER" id="PTHR22760:SF1">
    <property type="entry name" value="DOL-P-MAN:MAN(7)GLCNAC(2)-PP-DOL ALPHA-1,6-MANNOSYLTRANSFERASE"/>
    <property type="match status" value="1"/>
</dbReference>
<evidence type="ECO:0000313" key="14">
    <source>
        <dbReference type="EMBL" id="CAD8448329.1"/>
    </source>
</evidence>
<dbReference type="InterPro" id="IPR005599">
    <property type="entry name" value="GPI_mannosylTrfase"/>
</dbReference>
<name>A0A7S0DA10_MICPS</name>
<evidence type="ECO:0000256" key="13">
    <source>
        <dbReference type="SAM" id="MobiDB-lite"/>
    </source>
</evidence>
<dbReference type="AlphaFoldDB" id="A0A7S0DA10"/>
<comment type="catalytic activity">
    <reaction evidence="11">
        <text>an alpha-D-Man-(1-&gt;2)-alpha-D-Man-(1-&gt;2)-alpha-D-Man-(1-&gt;3)-[alpha-D-Man-(1-&gt;2)-alpha-D-Man-(1-&gt;3)-alpha-D-Man-(1-&gt;6)]-beta-D-Man-(1-&gt;4)-beta-D-GlcNAc-(1-&gt;4)-alpha-D-GlcNAc-diphospho-di-trans,poly-cis-dolichol + a di-trans,poly-cis-dolichyl beta-D-mannosyl phosphate = an alpha-D-Man-(1-&gt;2)-alpha-D-Man-(1-&gt;2)-alpha-D-Man-(1-&gt;3)-[alpha-D-Man-(1-&gt;2)-alpha-D-Man-(1-&gt;3)-[alpha-D-Man-(1-&gt;6)]-alpha-D-Man-(1-&gt;6)]-beta-D-Man-(1-&gt;4)-beta-D-GlcNAc-(1-&gt;4)-alpha-D-GlcNAc-diphospho-di-trans,poly-cis-dolichol + a di-trans,poly-cis-dolichyl phosphate + H(+)</text>
        <dbReference type="Rhea" id="RHEA:29535"/>
        <dbReference type="Rhea" id="RHEA-COMP:19498"/>
        <dbReference type="Rhea" id="RHEA-COMP:19501"/>
        <dbReference type="Rhea" id="RHEA-COMP:19518"/>
        <dbReference type="Rhea" id="RHEA-COMP:19519"/>
        <dbReference type="ChEBI" id="CHEBI:15378"/>
        <dbReference type="ChEBI" id="CHEBI:57683"/>
        <dbReference type="ChEBI" id="CHEBI:58211"/>
        <dbReference type="ChEBI" id="CHEBI:132517"/>
        <dbReference type="ChEBI" id="CHEBI:132519"/>
        <dbReference type="EC" id="2.4.1.260"/>
    </reaction>
    <physiologicalReaction direction="left-to-right" evidence="11">
        <dbReference type="Rhea" id="RHEA:29536"/>
    </physiologicalReaction>
</comment>
<comment type="pathway">
    <text evidence="2">Protein modification; protein glycosylation.</text>
</comment>
<dbReference type="GO" id="GO:0006487">
    <property type="term" value="P:protein N-linked glycosylation"/>
    <property type="evidence" value="ECO:0007669"/>
    <property type="project" value="TreeGrafter"/>
</dbReference>
<evidence type="ECO:0000256" key="8">
    <source>
        <dbReference type="ARBA" id="ARBA00022989"/>
    </source>
</evidence>
<dbReference type="UniPathway" id="UPA00378"/>
<evidence type="ECO:0000256" key="5">
    <source>
        <dbReference type="ARBA" id="ARBA00022679"/>
    </source>
</evidence>
<evidence type="ECO:0000256" key="7">
    <source>
        <dbReference type="ARBA" id="ARBA00022824"/>
    </source>
</evidence>
<evidence type="ECO:0000256" key="6">
    <source>
        <dbReference type="ARBA" id="ARBA00022692"/>
    </source>
</evidence>
<dbReference type="PANTHER" id="PTHR22760">
    <property type="entry name" value="GLYCOSYLTRANSFERASE"/>
    <property type="match status" value="1"/>
</dbReference>
<dbReference type="Pfam" id="PF03901">
    <property type="entry name" value="Glyco_transf_22"/>
    <property type="match status" value="1"/>
</dbReference>
<evidence type="ECO:0000256" key="10">
    <source>
        <dbReference type="ARBA" id="ARBA00044721"/>
    </source>
</evidence>
<keyword evidence="4 12" id="KW-0328">Glycosyltransferase</keyword>
<keyword evidence="9 12" id="KW-0472">Membrane</keyword>
<keyword evidence="7 12" id="KW-0256">Endoplasmic reticulum</keyword>
<keyword evidence="6 12" id="KW-0812">Transmembrane</keyword>
<evidence type="ECO:0000256" key="9">
    <source>
        <dbReference type="ARBA" id="ARBA00023136"/>
    </source>
</evidence>
<evidence type="ECO:0000256" key="12">
    <source>
        <dbReference type="RuleBase" id="RU363075"/>
    </source>
</evidence>
<dbReference type="EC" id="2.4.1.-" evidence="12"/>
<proteinExistence type="inferred from homology"/>
<feature type="transmembrane region" description="Helical" evidence="12">
    <location>
        <begin position="12"/>
        <end position="32"/>
    </location>
</feature>
<feature type="region of interest" description="Disordered" evidence="13">
    <location>
        <begin position="390"/>
        <end position="416"/>
    </location>
</feature>
<gene>
    <name evidence="14" type="ORF">MSP1401_LOCUS10562</name>
</gene>
<dbReference type="GO" id="GO:0005789">
    <property type="term" value="C:endoplasmic reticulum membrane"/>
    <property type="evidence" value="ECO:0007669"/>
    <property type="project" value="UniProtKB-SubCell"/>
</dbReference>
<evidence type="ECO:0000256" key="4">
    <source>
        <dbReference type="ARBA" id="ARBA00022676"/>
    </source>
</evidence>
<evidence type="ECO:0000256" key="11">
    <source>
        <dbReference type="ARBA" id="ARBA00048899"/>
    </source>
</evidence>
<feature type="compositionally biased region" description="Basic and acidic residues" evidence="13">
    <location>
        <begin position="596"/>
        <end position="619"/>
    </location>
</feature>
<feature type="transmembrane region" description="Helical" evidence="12">
    <location>
        <begin position="130"/>
        <end position="149"/>
    </location>
</feature>
<feature type="compositionally biased region" description="Basic and acidic residues" evidence="13">
    <location>
        <begin position="396"/>
        <end position="416"/>
    </location>
</feature>
<feature type="transmembrane region" description="Helical" evidence="12">
    <location>
        <begin position="69"/>
        <end position="92"/>
    </location>
</feature>
<protein>
    <recommendedName>
        <fullName evidence="12">Mannosyltransferase</fullName>
        <ecNumber evidence="12">2.4.1.-</ecNumber>
    </recommendedName>
</protein>
<dbReference type="EMBL" id="HBEN01012694">
    <property type="protein sequence ID" value="CAD8448329.1"/>
    <property type="molecule type" value="Transcribed_RNA"/>
</dbReference>
<comment type="function">
    <text evidence="10">Mannosyltransferase that operates in the biosynthetic pathway of dolichol-linked oligosaccharides, the glycan precursors employed in protein asparagine (N)-glycosylation. The assembly of dolichol-linked oligosaccharides begins on the cytosolic side of the endoplasmic reticulum membrane and finishes in its lumen. The sequential addition of sugars to dolichol pyrophosphate produces dolichol-linked oligosaccharides containing fourteen sugars, including two GlcNAcs, nine mannoses and three glucoses. Once assembled, the oligosaccharide is transferred from the lipid to nascent proteins by oligosaccharyltransferases. In the lumen of the endoplasmic reticulum, adds the eighth mannose residue in an alpha-1,6 linkage onto Man(7)GlcNAc(2)-PP-dolichol to produce Man(8)GlcNAc(2)-PP-dolichol.</text>
</comment>
<comment type="similarity">
    <text evidence="3 12">Belongs to the glycosyltransferase 22 family.</text>
</comment>
<evidence type="ECO:0000256" key="3">
    <source>
        <dbReference type="ARBA" id="ARBA00007063"/>
    </source>
</evidence>
<feature type="transmembrane region" description="Helical" evidence="12">
    <location>
        <begin position="423"/>
        <end position="443"/>
    </location>
</feature>
<feature type="transmembrane region" description="Helical" evidence="12">
    <location>
        <begin position="202"/>
        <end position="222"/>
    </location>
</feature>
<sequence>MGPSARRLASDLALDALVLAVAAAHVFLAPYAKVEESFNLQATHDVMYHGWDLASYDHHAFPGVVPRTFIGAIALAALAKPLHVALVFLRVLDSDESRGTKMGAQIAARLALATVTVAALGRMRRVLRSAFGEAVGVAFACVVASQFHLTFYASRTLPNTFALALTTLAAADWFEAHVERTSSSSSSSRDVNVSVDARDFRAVFLLTASFVIFRCDTVLLLAPVGAHMLRTRAFSLPQAVNWGARCVAACLAITVAVDTAMWAPPSETSDASGSSALWPGSEGIMWPEGRVFWFNTYENKSKEWGVAPFRWYFTNALPRSLGTWTPFVPFGAAAEPKTRPVFLVALCFVAAYSFLPHKELRFVFPALPLCDACAAVGVVEAYTRLGSRQKRVSKKRRDDGRRKGSKTSDVETKKNDERRRKNALGVFLLLGVAAVAVAAHAVFASAAYRNYPGGEAFAAMHAAETRARLGRETPTRVHVDVAAAQTGVSRFGESVFGPDAFVYSKQEKGAFVETSFDVLLSGEPHVPGYDVIATHEGYAGMAFSGRRLGVFGVGVVFPWLAPRTTPAIWTHRRLRFETVSVPDEAEETPDGAFASKESEGGPERGARWSTERTETERET</sequence>
<dbReference type="GO" id="GO:0052917">
    <property type="term" value="F:dol-P-Man:Man(7)GlcNAc(2)-PP-Dol alpha-1,6-mannosyltransferase activity"/>
    <property type="evidence" value="ECO:0007669"/>
    <property type="project" value="UniProtKB-EC"/>
</dbReference>
<organism evidence="14">
    <name type="scientific">Micromonas pusilla</name>
    <name type="common">Picoplanktonic green alga</name>
    <name type="synonym">Chromulina pusilla</name>
    <dbReference type="NCBI Taxonomy" id="38833"/>
    <lineage>
        <taxon>Eukaryota</taxon>
        <taxon>Viridiplantae</taxon>
        <taxon>Chlorophyta</taxon>
        <taxon>Mamiellophyceae</taxon>
        <taxon>Mamiellales</taxon>
        <taxon>Mamiellaceae</taxon>
        <taxon>Micromonas</taxon>
    </lineage>
</organism>
<comment type="subcellular location">
    <subcellularLocation>
        <location evidence="1 12">Endoplasmic reticulum membrane</location>
        <topology evidence="1 12">Multi-pass membrane protein</topology>
    </subcellularLocation>
</comment>
<evidence type="ECO:0000256" key="1">
    <source>
        <dbReference type="ARBA" id="ARBA00004477"/>
    </source>
</evidence>
<reference evidence="14" key="1">
    <citation type="submission" date="2021-01" db="EMBL/GenBank/DDBJ databases">
        <authorList>
            <person name="Corre E."/>
            <person name="Pelletier E."/>
            <person name="Niang G."/>
            <person name="Scheremetjew M."/>
            <person name="Finn R."/>
            <person name="Kale V."/>
            <person name="Holt S."/>
            <person name="Cochrane G."/>
            <person name="Meng A."/>
            <person name="Brown T."/>
            <person name="Cohen L."/>
        </authorList>
    </citation>
    <scope>NUCLEOTIDE SEQUENCE</scope>
    <source>
        <strain evidence="14">CCAC1681</strain>
    </source>
</reference>
<evidence type="ECO:0000256" key="2">
    <source>
        <dbReference type="ARBA" id="ARBA00004922"/>
    </source>
</evidence>
<keyword evidence="8 12" id="KW-1133">Transmembrane helix</keyword>
<accession>A0A7S0DA10</accession>